<dbReference type="PIRSF" id="PIRSF000641">
    <property type="entry name" value="SRK"/>
    <property type="match status" value="1"/>
</dbReference>
<comment type="subcellular location">
    <subcellularLocation>
        <location evidence="1">Cell membrane</location>
        <topology evidence="1">Single-pass type I membrane protein</topology>
    </subcellularLocation>
</comment>
<evidence type="ECO:0000256" key="6">
    <source>
        <dbReference type="ARBA" id="ARBA00022741"/>
    </source>
</evidence>
<comment type="catalytic activity">
    <reaction evidence="11 13">
        <text>L-threonyl-[protein] + ATP = O-phospho-L-threonyl-[protein] + ADP + H(+)</text>
        <dbReference type="Rhea" id="RHEA:46608"/>
        <dbReference type="Rhea" id="RHEA-COMP:11060"/>
        <dbReference type="Rhea" id="RHEA-COMP:11605"/>
        <dbReference type="ChEBI" id="CHEBI:15378"/>
        <dbReference type="ChEBI" id="CHEBI:30013"/>
        <dbReference type="ChEBI" id="CHEBI:30616"/>
        <dbReference type="ChEBI" id="CHEBI:61977"/>
        <dbReference type="ChEBI" id="CHEBI:456216"/>
        <dbReference type="EC" id="2.7.11.1"/>
    </reaction>
</comment>
<evidence type="ECO:0000256" key="7">
    <source>
        <dbReference type="ARBA" id="ARBA00022777"/>
    </source>
</evidence>
<keyword evidence="14" id="KW-1133">Transmembrane helix</keyword>
<dbReference type="EC" id="2.7.11.1" evidence="13"/>
<dbReference type="FunFam" id="2.90.10.10:FF:000001">
    <property type="entry name" value="G-type lectin S-receptor-like serine/threonine-protein kinase"/>
    <property type="match status" value="1"/>
</dbReference>
<dbReference type="PROSITE" id="PS00108">
    <property type="entry name" value="PROTEIN_KINASE_ST"/>
    <property type="match status" value="1"/>
</dbReference>
<dbReference type="Pfam" id="PF01453">
    <property type="entry name" value="B_lectin"/>
    <property type="match status" value="1"/>
</dbReference>
<dbReference type="Gene3D" id="1.10.510.10">
    <property type="entry name" value="Transferase(Phosphotransferase) domain 1"/>
    <property type="match status" value="1"/>
</dbReference>
<proteinExistence type="inferred from homology"/>
<evidence type="ECO:0000313" key="19">
    <source>
        <dbReference type="Proteomes" id="UP001632038"/>
    </source>
</evidence>
<evidence type="ECO:0000256" key="8">
    <source>
        <dbReference type="ARBA" id="ARBA00022840"/>
    </source>
</evidence>
<dbReference type="CDD" id="cd14066">
    <property type="entry name" value="STKc_IRAK"/>
    <property type="match status" value="1"/>
</dbReference>
<dbReference type="SUPFAM" id="SSF51110">
    <property type="entry name" value="alpha-D-mannose-specific plant lectins"/>
    <property type="match status" value="1"/>
</dbReference>
<dbReference type="Gene3D" id="2.90.10.10">
    <property type="entry name" value="Bulb-type lectin domain"/>
    <property type="match status" value="1"/>
</dbReference>
<dbReference type="EMBL" id="JAVIJP010000100">
    <property type="protein sequence ID" value="KAL3615018.1"/>
    <property type="molecule type" value="Genomic_DNA"/>
</dbReference>
<evidence type="ECO:0000259" key="15">
    <source>
        <dbReference type="PROSITE" id="PS50011"/>
    </source>
</evidence>
<reference evidence="19" key="1">
    <citation type="journal article" date="2024" name="IScience">
        <title>Strigolactones Initiate the Formation of Haustorium-like Structures in Castilleja.</title>
        <authorList>
            <person name="Buerger M."/>
            <person name="Peterson D."/>
            <person name="Chory J."/>
        </authorList>
    </citation>
    <scope>NUCLEOTIDE SEQUENCE [LARGE SCALE GENOMIC DNA]</scope>
</reference>
<dbReference type="InterPro" id="IPR001480">
    <property type="entry name" value="Bulb-type_lectin_dom"/>
</dbReference>
<dbReference type="SMART" id="SM00220">
    <property type="entry name" value="S_TKc"/>
    <property type="match status" value="1"/>
</dbReference>
<keyword evidence="5" id="KW-0732">Signal</keyword>
<evidence type="ECO:0000259" key="17">
    <source>
        <dbReference type="PROSITE" id="PS50948"/>
    </source>
</evidence>
<protein>
    <recommendedName>
        <fullName evidence="13">Receptor-like serine/threonine-protein kinase</fullName>
        <ecNumber evidence="13">2.7.11.1</ecNumber>
    </recommendedName>
</protein>
<dbReference type="InterPro" id="IPR000858">
    <property type="entry name" value="S_locus_glycoprot_dom"/>
</dbReference>
<evidence type="ECO:0000256" key="12">
    <source>
        <dbReference type="ARBA" id="ARBA00048679"/>
    </source>
</evidence>
<keyword evidence="9" id="KW-1015">Disulfide bond</keyword>
<dbReference type="InterPro" id="IPR024171">
    <property type="entry name" value="SRK-like_kinase"/>
</dbReference>
<dbReference type="SMART" id="SM00473">
    <property type="entry name" value="PAN_AP"/>
    <property type="match status" value="1"/>
</dbReference>
<comment type="similarity">
    <text evidence="13">Belongs to the protein kinase superfamily. Ser/Thr protein kinase family.</text>
</comment>
<evidence type="ECO:0000256" key="11">
    <source>
        <dbReference type="ARBA" id="ARBA00047899"/>
    </source>
</evidence>
<feature type="transmembrane region" description="Helical" evidence="14">
    <location>
        <begin position="437"/>
        <end position="460"/>
    </location>
</feature>
<keyword evidence="2" id="KW-1003">Cell membrane</keyword>
<dbReference type="Pfam" id="PF00954">
    <property type="entry name" value="S_locus_glycop"/>
    <property type="match status" value="1"/>
</dbReference>
<dbReference type="InterPro" id="IPR036426">
    <property type="entry name" value="Bulb-type_lectin_dom_sf"/>
</dbReference>
<evidence type="ECO:0000256" key="2">
    <source>
        <dbReference type="ARBA" id="ARBA00022475"/>
    </source>
</evidence>
<dbReference type="AlphaFoldDB" id="A0ABD3BCU2"/>
<dbReference type="GO" id="GO:0004674">
    <property type="term" value="F:protein serine/threonine kinase activity"/>
    <property type="evidence" value="ECO:0007669"/>
    <property type="project" value="UniProtKB-KW"/>
</dbReference>
<keyword evidence="14" id="KW-0472">Membrane</keyword>
<dbReference type="PROSITE" id="PS50011">
    <property type="entry name" value="PROTEIN_KINASE_DOM"/>
    <property type="match status" value="1"/>
</dbReference>
<feature type="domain" description="Protein kinase" evidence="15">
    <location>
        <begin position="513"/>
        <end position="792"/>
    </location>
</feature>
<evidence type="ECO:0000256" key="1">
    <source>
        <dbReference type="ARBA" id="ARBA00004251"/>
    </source>
</evidence>
<evidence type="ECO:0000256" key="10">
    <source>
        <dbReference type="ARBA" id="ARBA00023180"/>
    </source>
</evidence>
<organism evidence="18 19">
    <name type="scientific">Castilleja foliolosa</name>
    <dbReference type="NCBI Taxonomy" id="1961234"/>
    <lineage>
        <taxon>Eukaryota</taxon>
        <taxon>Viridiplantae</taxon>
        <taxon>Streptophyta</taxon>
        <taxon>Embryophyta</taxon>
        <taxon>Tracheophyta</taxon>
        <taxon>Spermatophyta</taxon>
        <taxon>Magnoliopsida</taxon>
        <taxon>eudicotyledons</taxon>
        <taxon>Gunneridae</taxon>
        <taxon>Pentapetalae</taxon>
        <taxon>asterids</taxon>
        <taxon>lamiids</taxon>
        <taxon>Lamiales</taxon>
        <taxon>Orobanchaceae</taxon>
        <taxon>Pedicularideae</taxon>
        <taxon>Castillejinae</taxon>
        <taxon>Castilleja</taxon>
    </lineage>
</organism>
<accession>A0ABD3BCU2</accession>
<keyword evidence="8 13" id="KW-0067">ATP-binding</keyword>
<dbReference type="Proteomes" id="UP001632038">
    <property type="component" value="Unassembled WGS sequence"/>
</dbReference>
<dbReference type="InterPro" id="IPR008271">
    <property type="entry name" value="Ser/Thr_kinase_AS"/>
</dbReference>
<dbReference type="CDD" id="cd01098">
    <property type="entry name" value="PAN_AP_plant"/>
    <property type="match status" value="1"/>
</dbReference>
<dbReference type="PROSITE" id="PS50948">
    <property type="entry name" value="PAN"/>
    <property type="match status" value="1"/>
</dbReference>
<evidence type="ECO:0000256" key="3">
    <source>
        <dbReference type="ARBA" id="ARBA00022527"/>
    </source>
</evidence>
<keyword evidence="10" id="KW-0325">Glycoprotein</keyword>
<gene>
    <name evidence="18" type="ORF">CASFOL_040679</name>
</gene>
<dbReference type="FunFam" id="1.10.510.10:FF:000060">
    <property type="entry name" value="G-type lectin S-receptor-like serine/threonine-protein kinase"/>
    <property type="match status" value="1"/>
</dbReference>
<dbReference type="SUPFAM" id="SSF56112">
    <property type="entry name" value="Protein kinase-like (PK-like)"/>
    <property type="match status" value="1"/>
</dbReference>
<evidence type="ECO:0000256" key="4">
    <source>
        <dbReference type="ARBA" id="ARBA00022679"/>
    </source>
</evidence>
<dbReference type="Pfam" id="PF07714">
    <property type="entry name" value="PK_Tyr_Ser-Thr"/>
    <property type="match status" value="1"/>
</dbReference>
<comment type="caution">
    <text evidence="18">The sequence shown here is derived from an EMBL/GenBank/DDBJ whole genome shotgun (WGS) entry which is preliminary data.</text>
</comment>
<dbReference type="CDD" id="cd00028">
    <property type="entry name" value="B_lectin"/>
    <property type="match status" value="1"/>
</dbReference>
<evidence type="ECO:0000259" key="16">
    <source>
        <dbReference type="PROSITE" id="PS50927"/>
    </source>
</evidence>
<keyword evidence="6 13" id="KW-0547">Nucleotide-binding</keyword>
<dbReference type="FunFam" id="3.30.200.20:FF:000195">
    <property type="entry name" value="G-type lectin S-receptor-like serine/threonine-protein kinase"/>
    <property type="match status" value="1"/>
</dbReference>
<comment type="catalytic activity">
    <reaction evidence="12 13">
        <text>L-seryl-[protein] + ATP = O-phospho-L-seryl-[protein] + ADP + H(+)</text>
        <dbReference type="Rhea" id="RHEA:17989"/>
        <dbReference type="Rhea" id="RHEA-COMP:9863"/>
        <dbReference type="Rhea" id="RHEA-COMP:11604"/>
        <dbReference type="ChEBI" id="CHEBI:15378"/>
        <dbReference type="ChEBI" id="CHEBI:29999"/>
        <dbReference type="ChEBI" id="CHEBI:30616"/>
        <dbReference type="ChEBI" id="CHEBI:83421"/>
        <dbReference type="ChEBI" id="CHEBI:456216"/>
        <dbReference type="EC" id="2.7.11.1"/>
    </reaction>
</comment>
<keyword evidence="4 13" id="KW-0808">Transferase</keyword>
<dbReference type="InterPro" id="IPR011009">
    <property type="entry name" value="Kinase-like_dom_sf"/>
</dbReference>
<dbReference type="GO" id="GO:0005886">
    <property type="term" value="C:plasma membrane"/>
    <property type="evidence" value="ECO:0007669"/>
    <property type="project" value="UniProtKB-SubCell"/>
</dbReference>
<keyword evidence="19" id="KW-1185">Reference proteome</keyword>
<dbReference type="Gene3D" id="3.30.200.20">
    <property type="entry name" value="Phosphorylase Kinase, domain 1"/>
    <property type="match status" value="1"/>
</dbReference>
<keyword evidence="3 13" id="KW-0723">Serine/threonine-protein kinase</keyword>
<dbReference type="Pfam" id="PF08276">
    <property type="entry name" value="PAN_2"/>
    <property type="match status" value="1"/>
</dbReference>
<dbReference type="PANTHER" id="PTHR27002:SF1082">
    <property type="entry name" value="OS06G0693000 PROTEIN"/>
    <property type="match status" value="1"/>
</dbReference>
<evidence type="ECO:0000256" key="9">
    <source>
        <dbReference type="ARBA" id="ARBA00023157"/>
    </source>
</evidence>
<feature type="domain" description="Bulb-type lectin" evidence="16">
    <location>
        <begin position="41"/>
        <end position="161"/>
    </location>
</feature>
<keyword evidence="7 13" id="KW-0418">Kinase</keyword>
<evidence type="ECO:0000313" key="18">
    <source>
        <dbReference type="EMBL" id="KAL3615018.1"/>
    </source>
</evidence>
<evidence type="ECO:0000256" key="5">
    <source>
        <dbReference type="ARBA" id="ARBA00022729"/>
    </source>
</evidence>
<evidence type="ECO:0000256" key="14">
    <source>
        <dbReference type="SAM" id="Phobius"/>
    </source>
</evidence>
<dbReference type="InterPro" id="IPR000719">
    <property type="entry name" value="Prot_kinase_dom"/>
</dbReference>
<sequence length="834" mass="93961">MYLTQSLSMINTKNIIMKLFCKNALFLILCFSFHGCFCAETDTITPGFSIRDPDFVVSNGKLFKLGFFTPENTTNRYLAIYYAISETSTIWVANRENPLTDTSGTLTISDNGNLVLINGRNETIWSTNATSAPANTTAQLLDTGNLVLQDVPTGNVIWDCFSHPTNIFMPGMKLYENTSLSSWKSPSDPGVGNFTSAIHAMTFPQLMTWKNGRPHWRSGPCNGTFYIGVKEMYLAYPDGGFRVGNDSGNVYFTSPAHRFLTKTDLNLSGSLVQYLWDDRYKSWEVTWASIENQCDIYGMCGPFGICNVLNSSICSCLRGFEPTDRGEWRNGNWTRGCTRRTQLQCDRESRNGDDIFLRMPFVKVPDFAQPFPARREDECKTVCSRNCSCLAYSYNVYIGCMLWNEMLIDIQQFNGVGPDMYIRLASSEFDNNNDTRLVIIIPVVIGVAFLSICIFIAWCWMAKKKGKRIKDQKALETLQSDSTAIVLKYDSEINIEELPLFTFKTLADATNQFHDDNILGRGGFGNVYKGTLANGKQVGVKRLSVNSGQGSEEFRNEAVVISKVQHRNLVKLLGCCVERDEKMLVFEYMPNKSLDICLFDPTHPLHNTLDWMKRFCIIKGIGRGLLYLHMDSRLKIIHRDLKPSNVLLDGNWNPKISDFGTARIFSGNQDQANTAKVVGTYGYMAPEYAIDGRFSEKSDVYSFGVLMLEIVSGKQNTHYYNQDWFLSLLGCAWKLWNEGNGIAFADQTIANTDIEAAEIVRCIHIALLCVQEFPKDRPTVQTVVSMLNHETVDLPLPEQPVAEKWDHSLVGSTQPTMKNGYSINELTITALDGR</sequence>
<dbReference type="SMART" id="SM00108">
    <property type="entry name" value="B_lectin"/>
    <property type="match status" value="1"/>
</dbReference>
<dbReference type="PROSITE" id="PS50927">
    <property type="entry name" value="BULB_LECTIN"/>
    <property type="match status" value="1"/>
</dbReference>
<dbReference type="InterPro" id="IPR003609">
    <property type="entry name" value="Pan_app"/>
</dbReference>
<feature type="domain" description="Apple" evidence="17">
    <location>
        <begin position="345"/>
        <end position="425"/>
    </location>
</feature>
<evidence type="ECO:0000256" key="13">
    <source>
        <dbReference type="PIRNR" id="PIRNR000641"/>
    </source>
</evidence>
<dbReference type="PANTHER" id="PTHR27002">
    <property type="entry name" value="RECEPTOR-LIKE SERINE/THREONINE-PROTEIN KINASE SD1-8"/>
    <property type="match status" value="1"/>
</dbReference>
<name>A0ABD3BCU2_9LAMI</name>
<dbReference type="GO" id="GO:0005524">
    <property type="term" value="F:ATP binding"/>
    <property type="evidence" value="ECO:0007669"/>
    <property type="project" value="UniProtKB-KW"/>
</dbReference>
<keyword evidence="14" id="KW-0812">Transmembrane</keyword>
<dbReference type="InterPro" id="IPR001245">
    <property type="entry name" value="Ser-Thr/Tyr_kinase_cat_dom"/>
</dbReference>